<comment type="subcellular location">
    <subcellularLocation>
        <location evidence="1">Membrane</location>
        <topology evidence="1">Multi-pass membrane protein</topology>
    </subcellularLocation>
</comment>
<protein>
    <recommendedName>
        <fullName evidence="12">Probable peptidoglycan glycosyltransferase FtsW</fullName>
        <ecNumber evidence="14">2.4.99.28</ecNumber>
    </recommendedName>
    <alternativeName>
        <fullName evidence="13">Cell division protein FtsW</fullName>
    </alternativeName>
    <alternativeName>
        <fullName evidence="10">Cell wall polymerase</fullName>
    </alternativeName>
    <alternativeName>
        <fullName evidence="9">Peptidoglycan polymerase</fullName>
    </alternativeName>
</protein>
<feature type="transmembrane region" description="Helical" evidence="17">
    <location>
        <begin position="316"/>
        <end position="341"/>
    </location>
</feature>
<evidence type="ECO:0000256" key="14">
    <source>
        <dbReference type="ARBA" id="ARBA00044770"/>
    </source>
</evidence>
<dbReference type="Pfam" id="PF01098">
    <property type="entry name" value="FTSW_RODA_SPOVE"/>
    <property type="match status" value="1"/>
</dbReference>
<evidence type="ECO:0000256" key="6">
    <source>
        <dbReference type="ARBA" id="ARBA00022984"/>
    </source>
</evidence>
<evidence type="ECO:0000313" key="20">
    <source>
        <dbReference type="Proteomes" id="UP000240621"/>
    </source>
</evidence>
<feature type="transmembrane region" description="Helical" evidence="17">
    <location>
        <begin position="55"/>
        <end position="74"/>
    </location>
</feature>
<evidence type="ECO:0000256" key="3">
    <source>
        <dbReference type="ARBA" id="ARBA00022679"/>
    </source>
</evidence>
<feature type="transmembrane region" description="Helical" evidence="17">
    <location>
        <begin position="278"/>
        <end position="304"/>
    </location>
</feature>
<reference evidence="18 21" key="2">
    <citation type="submission" date="2019-10" db="EMBL/GenBank/DDBJ databases">
        <title>Prolixibacter strains distinguished by the presence of nitrate reductase genes were adept at nitrate-dependent anaerobic corrosion of metallic iron and carbon steel.</title>
        <authorList>
            <person name="Iino T."/>
            <person name="Shono N."/>
            <person name="Ito K."/>
            <person name="Nakamura R."/>
            <person name="Sueoka K."/>
            <person name="Harayama S."/>
            <person name="Ohkuma M."/>
        </authorList>
    </citation>
    <scope>NUCLEOTIDE SEQUENCE [LARGE SCALE GENOMIC DNA]</scope>
    <source>
        <strain evidence="18 21">MIC1-1</strain>
    </source>
</reference>
<feature type="transmembrane region" description="Helical" evidence="17">
    <location>
        <begin position="353"/>
        <end position="374"/>
    </location>
</feature>
<sequence>MGFGVYRKYFKGDNIIWAVLVALSIASMLIIYSSTGALAFRVAGGNTAHYLIRQTLMHLLGFGIILVMVNIIPVKFYNRTANLGMLTAFFFIIMGLVFGRASGGTGRTLPLGFITFQPAELAKVALVIWVSRILANNQTSKESLKKAFGKTLLGAAAICAPIAVADFSTAGLLFTTVVIMMFVGRVPFKYMMLLAMAGVALVAILYFIAPHLPDGGRSGRIKTVRARIERYIHGDKRSEKGLTQADFAKIAIHRGGFGGVGTGNSTVSNFMSAAYNDFVYSIIIEEYGMFGGGVILLFYIMLLTRGGILLKKSNRTFPAFLATGITVLLFMQAMINMGVSVGILPVTGQPLPWISWGGTSQLFTAIAFGLLLSVSSQNNKERREEIEHKFHSTEDLPDEDVQLKEETV</sequence>
<feature type="compositionally biased region" description="Basic and acidic residues" evidence="16">
    <location>
        <begin position="385"/>
        <end position="394"/>
    </location>
</feature>
<proteinExistence type="inferred from homology"/>
<evidence type="ECO:0000256" key="7">
    <source>
        <dbReference type="ARBA" id="ARBA00022989"/>
    </source>
</evidence>
<keyword evidence="3" id="KW-0808">Transferase</keyword>
<dbReference type="RefSeq" id="WP_106541338.1">
    <property type="nucleotide sequence ID" value="NZ_BLAU01000001.1"/>
</dbReference>
<dbReference type="GO" id="GO:0009252">
    <property type="term" value="P:peptidoglycan biosynthetic process"/>
    <property type="evidence" value="ECO:0007669"/>
    <property type="project" value="UniProtKB-KW"/>
</dbReference>
<dbReference type="GO" id="GO:0008360">
    <property type="term" value="P:regulation of cell shape"/>
    <property type="evidence" value="ECO:0007669"/>
    <property type="project" value="UniProtKB-KW"/>
</dbReference>
<feature type="transmembrane region" description="Helical" evidence="17">
    <location>
        <begin position="190"/>
        <end position="209"/>
    </location>
</feature>
<evidence type="ECO:0000256" key="11">
    <source>
        <dbReference type="ARBA" id="ARBA00038053"/>
    </source>
</evidence>
<keyword evidence="7 17" id="KW-1133">Transmembrane helix</keyword>
<feature type="region of interest" description="Disordered" evidence="16">
    <location>
        <begin position="385"/>
        <end position="408"/>
    </location>
</feature>
<keyword evidence="2" id="KW-0328">Glycosyltransferase</keyword>
<reference evidence="19 20" key="1">
    <citation type="submission" date="2018-03" db="EMBL/GenBank/DDBJ databases">
        <title>Genomic Encyclopedia of Archaeal and Bacterial Type Strains, Phase II (KMG-II): from individual species to whole genera.</title>
        <authorList>
            <person name="Goeker M."/>
        </authorList>
    </citation>
    <scope>NUCLEOTIDE SEQUENCE [LARGE SCALE GENOMIC DNA]</scope>
    <source>
        <strain evidence="19 20">DSM 27267</strain>
    </source>
</reference>
<dbReference type="InterPro" id="IPR001182">
    <property type="entry name" value="FtsW/RodA"/>
</dbReference>
<dbReference type="EMBL" id="PYGC01000002">
    <property type="protein sequence ID" value="PSK84770.1"/>
    <property type="molecule type" value="Genomic_DNA"/>
</dbReference>
<keyword evidence="19" id="KW-0131">Cell cycle</keyword>
<evidence type="ECO:0000256" key="2">
    <source>
        <dbReference type="ARBA" id="ARBA00022676"/>
    </source>
</evidence>
<evidence type="ECO:0000256" key="9">
    <source>
        <dbReference type="ARBA" id="ARBA00032370"/>
    </source>
</evidence>
<name>A0A2P8CIG1_9BACT</name>
<evidence type="ECO:0000256" key="5">
    <source>
        <dbReference type="ARBA" id="ARBA00022960"/>
    </source>
</evidence>
<evidence type="ECO:0000313" key="19">
    <source>
        <dbReference type="EMBL" id="PSK84770.1"/>
    </source>
</evidence>
<accession>A0A2P8CIG1</accession>
<dbReference type="AlphaFoldDB" id="A0A2P8CIG1"/>
<evidence type="ECO:0000256" key="15">
    <source>
        <dbReference type="ARBA" id="ARBA00049902"/>
    </source>
</evidence>
<evidence type="ECO:0000256" key="4">
    <source>
        <dbReference type="ARBA" id="ARBA00022692"/>
    </source>
</evidence>
<dbReference type="GO" id="GO:0015648">
    <property type="term" value="F:lipid-linked peptidoglycan transporter activity"/>
    <property type="evidence" value="ECO:0007669"/>
    <property type="project" value="TreeGrafter"/>
</dbReference>
<comment type="catalytic activity">
    <reaction evidence="15">
        <text>[GlcNAc-(1-&gt;4)-Mur2Ac(oyl-L-Ala-gamma-D-Glu-L-Lys-D-Ala-D-Ala)](n)-di-trans,octa-cis-undecaprenyl diphosphate + beta-D-GlcNAc-(1-&gt;4)-Mur2Ac(oyl-L-Ala-gamma-D-Glu-L-Lys-D-Ala-D-Ala)-di-trans,octa-cis-undecaprenyl diphosphate = [GlcNAc-(1-&gt;4)-Mur2Ac(oyl-L-Ala-gamma-D-Glu-L-Lys-D-Ala-D-Ala)](n+1)-di-trans,octa-cis-undecaprenyl diphosphate + di-trans,octa-cis-undecaprenyl diphosphate + H(+)</text>
        <dbReference type="Rhea" id="RHEA:23708"/>
        <dbReference type="Rhea" id="RHEA-COMP:9602"/>
        <dbReference type="Rhea" id="RHEA-COMP:9603"/>
        <dbReference type="ChEBI" id="CHEBI:15378"/>
        <dbReference type="ChEBI" id="CHEBI:58405"/>
        <dbReference type="ChEBI" id="CHEBI:60033"/>
        <dbReference type="ChEBI" id="CHEBI:78435"/>
        <dbReference type="EC" id="2.4.99.28"/>
    </reaction>
</comment>
<dbReference type="PANTHER" id="PTHR30474">
    <property type="entry name" value="CELL CYCLE PROTEIN"/>
    <property type="match status" value="1"/>
</dbReference>
<evidence type="ECO:0000256" key="10">
    <source>
        <dbReference type="ARBA" id="ARBA00033270"/>
    </source>
</evidence>
<evidence type="ECO:0000256" key="17">
    <source>
        <dbReference type="SAM" id="Phobius"/>
    </source>
</evidence>
<evidence type="ECO:0000256" key="16">
    <source>
        <dbReference type="SAM" id="MobiDB-lite"/>
    </source>
</evidence>
<organism evidence="19 20">
    <name type="scientific">Prolixibacter denitrificans</name>
    <dbReference type="NCBI Taxonomy" id="1541063"/>
    <lineage>
        <taxon>Bacteria</taxon>
        <taxon>Pseudomonadati</taxon>
        <taxon>Bacteroidota</taxon>
        <taxon>Bacteroidia</taxon>
        <taxon>Marinilabiliales</taxon>
        <taxon>Prolixibacteraceae</taxon>
        <taxon>Prolixibacter</taxon>
    </lineage>
</organism>
<evidence type="ECO:0000313" key="21">
    <source>
        <dbReference type="Proteomes" id="UP000396862"/>
    </source>
</evidence>
<feature type="transmembrane region" description="Helical" evidence="17">
    <location>
        <begin position="15"/>
        <end position="43"/>
    </location>
</feature>
<feature type="transmembrane region" description="Helical" evidence="17">
    <location>
        <begin position="80"/>
        <end position="99"/>
    </location>
</feature>
<evidence type="ECO:0000256" key="8">
    <source>
        <dbReference type="ARBA" id="ARBA00023136"/>
    </source>
</evidence>
<keyword evidence="6" id="KW-0573">Peptidoglycan synthesis</keyword>
<dbReference type="Proteomes" id="UP000240621">
    <property type="component" value="Unassembled WGS sequence"/>
</dbReference>
<gene>
    <name evidence="19" type="ORF">CLV93_102561</name>
    <name evidence="18" type="ORF">JCM18694_11810</name>
</gene>
<keyword evidence="8 17" id="KW-0472">Membrane</keyword>
<comment type="caution">
    <text evidence="19">The sequence shown here is derived from an EMBL/GenBank/DDBJ whole genome shotgun (WGS) entry which is preliminary data.</text>
</comment>
<dbReference type="Proteomes" id="UP000396862">
    <property type="component" value="Unassembled WGS sequence"/>
</dbReference>
<dbReference type="GO" id="GO:0005886">
    <property type="term" value="C:plasma membrane"/>
    <property type="evidence" value="ECO:0007669"/>
    <property type="project" value="TreeGrafter"/>
</dbReference>
<evidence type="ECO:0000256" key="1">
    <source>
        <dbReference type="ARBA" id="ARBA00004141"/>
    </source>
</evidence>
<dbReference type="OrthoDB" id="9812661at2"/>
<evidence type="ECO:0000256" key="12">
    <source>
        <dbReference type="ARBA" id="ARBA00041185"/>
    </source>
</evidence>
<dbReference type="EMBL" id="BLAU01000001">
    <property type="protein sequence ID" value="GET20935.1"/>
    <property type="molecule type" value="Genomic_DNA"/>
</dbReference>
<evidence type="ECO:0000256" key="13">
    <source>
        <dbReference type="ARBA" id="ARBA00041418"/>
    </source>
</evidence>
<feature type="transmembrane region" description="Helical" evidence="17">
    <location>
        <begin position="155"/>
        <end position="183"/>
    </location>
</feature>
<dbReference type="GO" id="GO:0051301">
    <property type="term" value="P:cell division"/>
    <property type="evidence" value="ECO:0007669"/>
    <property type="project" value="UniProtKB-KW"/>
</dbReference>
<feature type="transmembrane region" description="Helical" evidence="17">
    <location>
        <begin position="111"/>
        <end position="135"/>
    </location>
</feature>
<dbReference type="PANTHER" id="PTHR30474:SF2">
    <property type="entry name" value="PEPTIDOGLYCAN GLYCOSYLTRANSFERASE FTSW-RELATED"/>
    <property type="match status" value="1"/>
</dbReference>
<keyword evidence="4 17" id="KW-0812">Transmembrane</keyword>
<dbReference type="GO" id="GO:0032153">
    <property type="term" value="C:cell division site"/>
    <property type="evidence" value="ECO:0007669"/>
    <property type="project" value="TreeGrafter"/>
</dbReference>
<keyword evidence="21" id="KW-1185">Reference proteome</keyword>
<keyword evidence="19" id="KW-0132">Cell division</keyword>
<dbReference type="EC" id="2.4.99.28" evidence="14"/>
<evidence type="ECO:0000313" key="18">
    <source>
        <dbReference type="EMBL" id="GET20935.1"/>
    </source>
</evidence>
<comment type="similarity">
    <text evidence="11">Belongs to the SEDS family. FtsW subfamily.</text>
</comment>
<dbReference type="GO" id="GO:0008955">
    <property type="term" value="F:peptidoglycan glycosyltransferase activity"/>
    <property type="evidence" value="ECO:0007669"/>
    <property type="project" value="UniProtKB-EC"/>
</dbReference>
<keyword evidence="5" id="KW-0133">Cell shape</keyword>